<evidence type="ECO:0000313" key="1">
    <source>
        <dbReference type="EMBL" id="CAC5344611.1"/>
    </source>
</evidence>
<accession>A0A6J7ZQK0</accession>
<reference evidence="1" key="1">
    <citation type="submission" date="2020-05" db="EMBL/GenBank/DDBJ databases">
        <authorList>
            <consortium name="Genoscope - CEA"/>
            <person name="William W."/>
        </authorList>
    </citation>
    <scope>NUCLEOTIDE SEQUENCE [LARGE SCALE GENOMIC DNA]</scope>
    <source>
        <strain evidence="1">PCC 7821</strain>
    </source>
</reference>
<sequence length="103" mass="12093">MDDERKELGMLESETSESVNFELSKNDITIKPLEMQIYEDLQQKSHYSALQDQLKFIVKPELRRDHESYIFEKAIATGLNGLAPKNWQEVPDLTVANLYHYFQ</sequence>
<dbReference type="EMBL" id="CZCZ02000014">
    <property type="protein sequence ID" value="CAC5344611.1"/>
    <property type="molecule type" value="Genomic_DNA"/>
</dbReference>
<evidence type="ECO:0000313" key="2">
    <source>
        <dbReference type="Proteomes" id="UP000196521"/>
    </source>
</evidence>
<proteinExistence type="predicted"/>
<dbReference type="EMBL" id="LR812490">
    <property type="protein sequence ID" value="CAC5344611.1"/>
    <property type="molecule type" value="Genomic_DNA"/>
</dbReference>
<name>A0A6J7ZQK0_PLARU</name>
<keyword evidence="2" id="KW-1185">Reference proteome</keyword>
<protein>
    <submittedName>
        <fullName evidence="1">Uncharacterized protein</fullName>
    </submittedName>
</protein>
<dbReference type="AlphaFoldDB" id="A0A6J7ZQK0"/>
<dbReference type="RefSeq" id="WP_144018189.1">
    <property type="nucleotide sequence ID" value="NZ_LR812490.1"/>
</dbReference>
<gene>
    <name evidence="1" type="ORF">PLAN_41026</name>
</gene>
<organism evidence="1 2">
    <name type="scientific">Planktothrix rubescens CCAP 1459/22</name>
    <dbReference type="NCBI Taxonomy" id="329571"/>
    <lineage>
        <taxon>Bacteria</taxon>
        <taxon>Bacillati</taxon>
        <taxon>Cyanobacteriota</taxon>
        <taxon>Cyanophyceae</taxon>
        <taxon>Oscillatoriophycideae</taxon>
        <taxon>Oscillatoriales</taxon>
        <taxon>Microcoleaceae</taxon>
        <taxon>Planktothrix</taxon>
    </lineage>
</organism>
<comment type="caution">
    <text evidence="1">The sequence shown here is derived from an EMBL/GenBank/DDBJ whole genome shotgun (WGS) entry which is preliminary data.</text>
</comment>
<dbReference type="Proteomes" id="UP000196521">
    <property type="component" value="Chromosome"/>
</dbReference>